<evidence type="ECO:0000259" key="2">
    <source>
        <dbReference type="Pfam" id="PF24864"/>
    </source>
</evidence>
<evidence type="ECO:0000313" key="4">
    <source>
        <dbReference type="Proteomes" id="UP000799291"/>
    </source>
</evidence>
<dbReference type="AlphaFoldDB" id="A0A6G1IC15"/>
<dbReference type="Pfam" id="PF24864">
    <property type="entry name" value="DUF7730"/>
    <property type="match status" value="1"/>
</dbReference>
<keyword evidence="1" id="KW-0472">Membrane</keyword>
<proteinExistence type="predicted"/>
<keyword evidence="4" id="KW-1185">Reference proteome</keyword>
<keyword evidence="1" id="KW-0812">Transmembrane</keyword>
<feature type="transmembrane region" description="Helical" evidence="1">
    <location>
        <begin position="35"/>
        <end position="55"/>
    </location>
</feature>
<accession>A0A6G1IC15</accession>
<dbReference type="OrthoDB" id="4757095at2759"/>
<feature type="domain" description="DUF7730" evidence="2">
    <location>
        <begin position="118"/>
        <end position="274"/>
    </location>
</feature>
<sequence>MKFSRIPPHCNQPHCKHRTLIRRTKKTLKVTKKTLKITFTVLACPFLCIFVTGIICYKAGVCAFDDDEQSDLFSDKRYSSEMKKQEEEWKAKCERRAEQFERRKSLSVGEETKGKCMPQDMSILFTKLPLEMRQKIYGFVLNDETFLHLTVAGTQFVIPGCAGEKCPTNPCQVHLDDDEEKAVLRHTSCMDKYERSWRYKDPSKFSATLEASHTSRLHFMPLLLSCRRVYTEAIDLLYTQKTFIFSVKFQFRTWARSIPPARFALIRSLVLHWTEPPVVDWDEQLELLGGMPRLKRCRVLVHFSPTPKVRELVERLVALPNGRVFVVDVLGYSKWEGRGKWFVAARWEGGEWRGLKEEMGSLGVEVYRHMIL</sequence>
<gene>
    <name evidence="3" type="ORF">K458DRAFT_437879</name>
</gene>
<evidence type="ECO:0000256" key="1">
    <source>
        <dbReference type="SAM" id="Phobius"/>
    </source>
</evidence>
<reference evidence="3" key="1">
    <citation type="journal article" date="2020" name="Stud. Mycol.">
        <title>101 Dothideomycetes genomes: a test case for predicting lifestyles and emergence of pathogens.</title>
        <authorList>
            <person name="Haridas S."/>
            <person name="Albert R."/>
            <person name="Binder M."/>
            <person name="Bloem J."/>
            <person name="Labutti K."/>
            <person name="Salamov A."/>
            <person name="Andreopoulos B."/>
            <person name="Baker S."/>
            <person name="Barry K."/>
            <person name="Bills G."/>
            <person name="Bluhm B."/>
            <person name="Cannon C."/>
            <person name="Castanera R."/>
            <person name="Culley D."/>
            <person name="Daum C."/>
            <person name="Ezra D."/>
            <person name="Gonzalez J."/>
            <person name="Henrissat B."/>
            <person name="Kuo A."/>
            <person name="Liang C."/>
            <person name="Lipzen A."/>
            <person name="Lutzoni F."/>
            <person name="Magnuson J."/>
            <person name="Mondo S."/>
            <person name="Nolan M."/>
            <person name="Ohm R."/>
            <person name="Pangilinan J."/>
            <person name="Park H.-J."/>
            <person name="Ramirez L."/>
            <person name="Alfaro M."/>
            <person name="Sun H."/>
            <person name="Tritt A."/>
            <person name="Yoshinaga Y."/>
            <person name="Zwiers L.-H."/>
            <person name="Turgeon B."/>
            <person name="Goodwin S."/>
            <person name="Spatafora J."/>
            <person name="Crous P."/>
            <person name="Grigoriev I."/>
        </authorList>
    </citation>
    <scope>NUCLEOTIDE SEQUENCE</scope>
    <source>
        <strain evidence="3">CBS 122367</strain>
    </source>
</reference>
<dbReference type="InterPro" id="IPR056632">
    <property type="entry name" value="DUF7730"/>
</dbReference>
<name>A0A6G1IC15_9PLEO</name>
<evidence type="ECO:0000313" key="3">
    <source>
        <dbReference type="EMBL" id="KAF2675580.1"/>
    </source>
</evidence>
<dbReference type="PANTHER" id="PTHR38790">
    <property type="entry name" value="2EXR DOMAIN-CONTAINING PROTEIN-RELATED"/>
    <property type="match status" value="1"/>
</dbReference>
<protein>
    <recommendedName>
        <fullName evidence="2">DUF7730 domain-containing protein</fullName>
    </recommendedName>
</protein>
<dbReference type="Proteomes" id="UP000799291">
    <property type="component" value="Unassembled WGS sequence"/>
</dbReference>
<organism evidence="3 4">
    <name type="scientific">Lentithecium fluviatile CBS 122367</name>
    <dbReference type="NCBI Taxonomy" id="1168545"/>
    <lineage>
        <taxon>Eukaryota</taxon>
        <taxon>Fungi</taxon>
        <taxon>Dikarya</taxon>
        <taxon>Ascomycota</taxon>
        <taxon>Pezizomycotina</taxon>
        <taxon>Dothideomycetes</taxon>
        <taxon>Pleosporomycetidae</taxon>
        <taxon>Pleosporales</taxon>
        <taxon>Massarineae</taxon>
        <taxon>Lentitheciaceae</taxon>
        <taxon>Lentithecium</taxon>
    </lineage>
</organism>
<keyword evidence="1" id="KW-1133">Transmembrane helix</keyword>
<dbReference type="EMBL" id="MU005723">
    <property type="protein sequence ID" value="KAF2675580.1"/>
    <property type="molecule type" value="Genomic_DNA"/>
</dbReference>